<evidence type="ECO:0000313" key="2">
    <source>
        <dbReference type="EMBL" id="CAF4983908.1"/>
    </source>
</evidence>
<organism evidence="2 3">
    <name type="scientific">Rotaria magnacalcarata</name>
    <dbReference type="NCBI Taxonomy" id="392030"/>
    <lineage>
        <taxon>Eukaryota</taxon>
        <taxon>Metazoa</taxon>
        <taxon>Spiralia</taxon>
        <taxon>Gnathifera</taxon>
        <taxon>Rotifera</taxon>
        <taxon>Eurotatoria</taxon>
        <taxon>Bdelloidea</taxon>
        <taxon>Philodinida</taxon>
        <taxon>Philodinidae</taxon>
        <taxon>Rotaria</taxon>
    </lineage>
</organism>
<proteinExistence type="predicted"/>
<evidence type="ECO:0000313" key="1">
    <source>
        <dbReference type="EMBL" id="CAF4974099.1"/>
    </source>
</evidence>
<protein>
    <submittedName>
        <fullName evidence="2">Uncharacterized protein</fullName>
    </submittedName>
</protein>
<evidence type="ECO:0000313" key="3">
    <source>
        <dbReference type="Proteomes" id="UP000676336"/>
    </source>
</evidence>
<dbReference type="AlphaFoldDB" id="A0A8S3DL49"/>
<gene>
    <name evidence="1" type="ORF">SMN809_LOCUS55338</name>
    <name evidence="2" type="ORF">SMN809_LOCUS55876</name>
</gene>
<dbReference type="EMBL" id="CAJOBI010198524">
    <property type="protein sequence ID" value="CAF4983908.1"/>
    <property type="molecule type" value="Genomic_DNA"/>
</dbReference>
<dbReference type="SUPFAM" id="SSF53067">
    <property type="entry name" value="Actin-like ATPase domain"/>
    <property type="match status" value="1"/>
</dbReference>
<feature type="non-terminal residue" evidence="2">
    <location>
        <position position="73"/>
    </location>
</feature>
<dbReference type="InterPro" id="IPR043129">
    <property type="entry name" value="ATPase_NBD"/>
</dbReference>
<dbReference type="Gene3D" id="3.30.420.40">
    <property type="match status" value="1"/>
</dbReference>
<name>A0A8S3DL49_9BILA</name>
<feature type="non-terminal residue" evidence="2">
    <location>
        <position position="1"/>
    </location>
</feature>
<sequence length="73" mass="8300">TIANLTKLSIQRCYAFNYASGIGAAFLAAYGCGLIDDYEQFEKIITVEKIFQPVQCDVAEQNFKQWKSIIPRF</sequence>
<accession>A0A8S3DL49</accession>
<dbReference type="Proteomes" id="UP000676336">
    <property type="component" value="Unassembled WGS sequence"/>
</dbReference>
<dbReference type="EMBL" id="CAJOBI010195205">
    <property type="protein sequence ID" value="CAF4974099.1"/>
    <property type="molecule type" value="Genomic_DNA"/>
</dbReference>
<reference evidence="2" key="1">
    <citation type="submission" date="2021-02" db="EMBL/GenBank/DDBJ databases">
        <authorList>
            <person name="Nowell W R."/>
        </authorList>
    </citation>
    <scope>NUCLEOTIDE SEQUENCE</scope>
</reference>
<comment type="caution">
    <text evidence="2">The sequence shown here is derived from an EMBL/GenBank/DDBJ whole genome shotgun (WGS) entry which is preliminary data.</text>
</comment>